<sequence>MKVNVKVKFLFLALLLTGCSKPSHNYKIIALLGCESIDSIQDLELSLKNNNETFQELKVKVIRDTLSADCGYLLQKEDKEHKIKSVLTDIDLMFELKAFFN</sequence>
<keyword evidence="2" id="KW-1185">Reference proteome</keyword>
<dbReference type="AlphaFoldDB" id="A0A150XRP9"/>
<dbReference type="RefSeq" id="WP_062588268.1">
    <property type="nucleotide sequence ID" value="NZ_LQZQ01000002.1"/>
</dbReference>
<evidence type="ECO:0000313" key="2">
    <source>
        <dbReference type="Proteomes" id="UP000075583"/>
    </source>
</evidence>
<dbReference type="STRING" id="279360.MB14_12425"/>
<protein>
    <recommendedName>
        <fullName evidence="3">Lipoprotein</fullName>
    </recommendedName>
</protein>
<organism evidence="1 2">
    <name type="scientific">Roseivirga ehrenbergii (strain DSM 102268 / JCM 13514 / KCTC 12282 / NCIMB 14502 / KMM 6017)</name>
    <dbReference type="NCBI Taxonomy" id="279360"/>
    <lineage>
        <taxon>Bacteria</taxon>
        <taxon>Pseudomonadati</taxon>
        <taxon>Bacteroidota</taxon>
        <taxon>Cytophagia</taxon>
        <taxon>Cytophagales</taxon>
        <taxon>Roseivirgaceae</taxon>
        <taxon>Roseivirga</taxon>
    </lineage>
</organism>
<reference evidence="1" key="1">
    <citation type="submission" date="2016-01" db="EMBL/GenBank/DDBJ databases">
        <title>Genome sequencing of Roseivirga ehrenbergii KMM 6017.</title>
        <authorList>
            <person name="Selvaratnam C."/>
            <person name="Thevarajoo S."/>
            <person name="Goh K.M."/>
            <person name="Ee R."/>
            <person name="Chan K.-G."/>
            <person name="Chong C.S."/>
        </authorList>
    </citation>
    <scope>NUCLEOTIDE SEQUENCE [LARGE SCALE GENOMIC DNA]</scope>
    <source>
        <strain evidence="1">KMM 6017</strain>
    </source>
</reference>
<proteinExistence type="predicted"/>
<gene>
    <name evidence="1" type="ORF">MB14_12425</name>
</gene>
<evidence type="ECO:0008006" key="3">
    <source>
        <dbReference type="Google" id="ProtNLM"/>
    </source>
</evidence>
<name>A0A150XRP9_ROSEK</name>
<accession>A0A150XRP9</accession>
<dbReference type="PROSITE" id="PS51257">
    <property type="entry name" value="PROKAR_LIPOPROTEIN"/>
    <property type="match status" value="1"/>
</dbReference>
<dbReference type="Proteomes" id="UP000075583">
    <property type="component" value="Unassembled WGS sequence"/>
</dbReference>
<dbReference type="EMBL" id="LQZQ01000002">
    <property type="protein sequence ID" value="KYG81396.1"/>
    <property type="molecule type" value="Genomic_DNA"/>
</dbReference>
<evidence type="ECO:0000313" key="1">
    <source>
        <dbReference type="EMBL" id="KYG81396.1"/>
    </source>
</evidence>
<comment type="caution">
    <text evidence="1">The sequence shown here is derived from an EMBL/GenBank/DDBJ whole genome shotgun (WGS) entry which is preliminary data.</text>
</comment>